<dbReference type="OrthoDB" id="274752at2759"/>
<dbReference type="Proteomes" id="UP000269793">
    <property type="component" value="Chromosome I"/>
</dbReference>
<evidence type="ECO:0000256" key="1">
    <source>
        <dbReference type="SAM" id="MobiDB-lite"/>
    </source>
</evidence>
<dbReference type="GO" id="GO:0046933">
    <property type="term" value="F:proton-transporting ATP synthase activity, rotational mechanism"/>
    <property type="evidence" value="ECO:0007669"/>
    <property type="project" value="TreeGrafter"/>
</dbReference>
<organism evidence="2 3">
    <name type="scientific">Malassezia restricta (strain ATCC 96810 / NBRC 103918 / CBS 7877)</name>
    <name type="common">Seborrheic dermatitis infection agent</name>
    <dbReference type="NCBI Taxonomy" id="425264"/>
    <lineage>
        <taxon>Eukaryota</taxon>
        <taxon>Fungi</taxon>
        <taxon>Dikarya</taxon>
        <taxon>Basidiomycota</taxon>
        <taxon>Ustilaginomycotina</taxon>
        <taxon>Malasseziomycetes</taxon>
        <taxon>Malasseziales</taxon>
        <taxon>Malasseziaceae</taxon>
        <taxon>Malassezia</taxon>
    </lineage>
</organism>
<feature type="region of interest" description="Disordered" evidence="1">
    <location>
        <begin position="44"/>
        <end position="106"/>
    </location>
</feature>
<feature type="compositionally biased region" description="Low complexity" evidence="1">
    <location>
        <begin position="61"/>
        <end position="80"/>
    </location>
</feature>
<proteinExistence type="predicted"/>
<dbReference type="STRING" id="425264.A0A3G2S1W0"/>
<dbReference type="PANTHER" id="PTHR28207">
    <property type="entry name" value="ATP SYNTHASE SUBUNIT H, MITOCHONDRIAL"/>
    <property type="match status" value="1"/>
</dbReference>
<dbReference type="Pfam" id="PF10775">
    <property type="entry name" value="ATP_sub_h"/>
    <property type="match status" value="1"/>
</dbReference>
<keyword evidence="3" id="KW-1185">Reference proteome</keyword>
<feature type="compositionally biased region" description="Basic and acidic residues" evidence="1">
    <location>
        <begin position="44"/>
        <end position="59"/>
    </location>
</feature>
<sequence length="124" mass="13535">MMLAVAPRVLMTARMAGFRALSTSAVARKDIVQETYLRELKAYKAPEKAPDAHKGHVREFSSPAQPQAPSSPSSSDIASQLEAYTSSEPDVVEASVPQDVASEQQDVNEYLKELQADIKVEAHH</sequence>
<evidence type="ECO:0000313" key="3">
    <source>
        <dbReference type="Proteomes" id="UP000269793"/>
    </source>
</evidence>
<dbReference type="VEuPathDB" id="FungiDB:DNF11_0178"/>
<dbReference type="AlphaFoldDB" id="A0A3G2S1W0"/>
<protein>
    <submittedName>
        <fullName evidence="2">ATP synthase complex subunit h</fullName>
    </submittedName>
</protein>
<gene>
    <name evidence="2" type="ORF">DNF11_0178</name>
</gene>
<dbReference type="PANTHER" id="PTHR28207:SF1">
    <property type="entry name" value="ATP SYNTHASE SUBUNIT H, MITOCHONDRIAL"/>
    <property type="match status" value="1"/>
</dbReference>
<evidence type="ECO:0000313" key="2">
    <source>
        <dbReference type="EMBL" id="AYO41128.1"/>
    </source>
</evidence>
<reference evidence="2 3" key="1">
    <citation type="submission" date="2018-10" db="EMBL/GenBank/DDBJ databases">
        <title>Complete genome sequence of Malassezia restricta CBS 7877.</title>
        <authorList>
            <person name="Morand S.C."/>
            <person name="Bertignac M."/>
            <person name="Iltis A."/>
            <person name="Kolder I."/>
            <person name="Pirovano W."/>
            <person name="Jourdain R."/>
            <person name="Clavaud C."/>
        </authorList>
    </citation>
    <scope>NUCLEOTIDE SEQUENCE [LARGE SCALE GENOMIC DNA]</scope>
    <source>
        <strain evidence="2 3">CBS 7877</strain>
    </source>
</reference>
<dbReference type="EMBL" id="CP033148">
    <property type="protein sequence ID" value="AYO41128.1"/>
    <property type="molecule type" value="Genomic_DNA"/>
</dbReference>
<name>A0A3G2S1W0_MALR7</name>
<accession>A0A3G2S1W0</accession>
<dbReference type="InterPro" id="IPR019711">
    <property type="entry name" value="ATP_synth_F0_suH"/>
</dbReference>